<accession>A0A6J6CWW5</accession>
<dbReference type="AlphaFoldDB" id="A0A6J6CWW5"/>
<keyword evidence="1" id="KW-1133">Transmembrane helix</keyword>
<evidence type="ECO:0000313" key="3">
    <source>
        <dbReference type="EMBL" id="CAB4630417.1"/>
    </source>
</evidence>
<dbReference type="GO" id="GO:0015035">
    <property type="term" value="F:protein-disulfide reductase activity"/>
    <property type="evidence" value="ECO:0007669"/>
    <property type="project" value="InterPro"/>
</dbReference>
<organism evidence="2">
    <name type="scientific">freshwater metagenome</name>
    <dbReference type="NCBI Taxonomy" id="449393"/>
    <lineage>
        <taxon>unclassified sequences</taxon>
        <taxon>metagenomes</taxon>
        <taxon>ecological metagenomes</taxon>
    </lineage>
</organism>
<dbReference type="EMBL" id="CAEZWA010000001">
    <property type="protein sequence ID" value="CAB4636762.1"/>
    <property type="molecule type" value="Genomic_DNA"/>
</dbReference>
<evidence type="ECO:0000313" key="4">
    <source>
        <dbReference type="EMBL" id="CAB4636762.1"/>
    </source>
</evidence>
<keyword evidence="1" id="KW-0472">Membrane</keyword>
<feature type="transmembrane region" description="Helical" evidence="1">
    <location>
        <begin position="82"/>
        <end position="103"/>
    </location>
</feature>
<dbReference type="EMBL" id="CAEZVO010000029">
    <property type="protein sequence ID" value="CAB4630417.1"/>
    <property type="molecule type" value="Genomic_DNA"/>
</dbReference>
<protein>
    <submittedName>
        <fullName evidence="2">Unannotated protein</fullName>
    </submittedName>
</protein>
<proteinExistence type="predicted"/>
<dbReference type="Pfam" id="PF04134">
    <property type="entry name" value="DCC1-like"/>
    <property type="match status" value="1"/>
</dbReference>
<gene>
    <name evidence="2" type="ORF">UFOPK1561_00579</name>
    <name evidence="3" type="ORF">UFOPK2044_00335</name>
    <name evidence="4" type="ORF">UFOPK2165_00001</name>
</gene>
<keyword evidence="1" id="KW-0812">Transmembrane</keyword>
<name>A0A6J6CWW5_9ZZZZ</name>
<sequence length="123" mass="13929">MNRDALLVYDGDCAFCKNSLRLAIKCLPDLPRYAAYQKLDLETLGLNLNQVQAQVWLIDGSEKLGGHLAVAWMFSHQKNLSWKFIGGFIKFFSPISALVYSWVAKNRHRLPGGTKECSIEDRP</sequence>
<evidence type="ECO:0000313" key="2">
    <source>
        <dbReference type="EMBL" id="CAB4555584.1"/>
    </source>
</evidence>
<evidence type="ECO:0000256" key="1">
    <source>
        <dbReference type="SAM" id="Phobius"/>
    </source>
</evidence>
<dbReference type="EMBL" id="CAEZSZ010000057">
    <property type="protein sequence ID" value="CAB4555584.1"/>
    <property type="molecule type" value="Genomic_DNA"/>
</dbReference>
<dbReference type="InterPro" id="IPR007263">
    <property type="entry name" value="DCC1-like"/>
</dbReference>
<reference evidence="2" key="1">
    <citation type="submission" date="2020-05" db="EMBL/GenBank/DDBJ databases">
        <authorList>
            <person name="Chiriac C."/>
            <person name="Salcher M."/>
            <person name="Ghai R."/>
            <person name="Kavagutti S V."/>
        </authorList>
    </citation>
    <scope>NUCLEOTIDE SEQUENCE</scope>
</reference>